<comment type="pathway">
    <text evidence="1">Alkaloid biosynthesis; taxol biosynthesis.</text>
</comment>
<dbReference type="GO" id="GO:0016740">
    <property type="term" value="F:transferase activity"/>
    <property type="evidence" value="ECO:0007669"/>
    <property type="project" value="UniProtKB-KW"/>
</dbReference>
<evidence type="ECO:0000313" key="6">
    <source>
        <dbReference type="Proteomes" id="UP000824469"/>
    </source>
</evidence>
<gene>
    <name evidence="5" type="ORF">KI387_007791</name>
</gene>
<evidence type="ECO:0000256" key="4">
    <source>
        <dbReference type="ARBA" id="ARBA00023059"/>
    </source>
</evidence>
<dbReference type="Pfam" id="PF02458">
    <property type="entry name" value="Transferase"/>
    <property type="match status" value="1"/>
</dbReference>
<evidence type="ECO:0000313" key="5">
    <source>
        <dbReference type="EMBL" id="KAH9327613.1"/>
    </source>
</evidence>
<evidence type="ECO:0000256" key="3">
    <source>
        <dbReference type="ARBA" id="ARBA00022679"/>
    </source>
</evidence>
<comment type="caution">
    <text evidence="5">The sequence shown here is derived from an EMBL/GenBank/DDBJ whole genome shotgun (WGS) entry which is preliminary data.</text>
</comment>
<dbReference type="Proteomes" id="UP000824469">
    <property type="component" value="Unassembled WGS sequence"/>
</dbReference>
<dbReference type="GO" id="GO:0042617">
    <property type="term" value="P:paclitaxel biosynthetic process"/>
    <property type="evidence" value="ECO:0007669"/>
    <property type="project" value="UniProtKB-KW"/>
</dbReference>
<evidence type="ECO:0000256" key="2">
    <source>
        <dbReference type="ARBA" id="ARBA00009861"/>
    </source>
</evidence>
<dbReference type="EMBL" id="JAHRHJ020000002">
    <property type="protein sequence ID" value="KAH9327613.1"/>
    <property type="molecule type" value="Genomic_DNA"/>
</dbReference>
<reference evidence="5 6" key="1">
    <citation type="journal article" date="2021" name="Nat. Plants">
        <title>The Taxus genome provides insights into paclitaxel biosynthesis.</title>
        <authorList>
            <person name="Xiong X."/>
            <person name="Gou J."/>
            <person name="Liao Q."/>
            <person name="Li Y."/>
            <person name="Zhou Q."/>
            <person name="Bi G."/>
            <person name="Li C."/>
            <person name="Du R."/>
            <person name="Wang X."/>
            <person name="Sun T."/>
            <person name="Guo L."/>
            <person name="Liang H."/>
            <person name="Lu P."/>
            <person name="Wu Y."/>
            <person name="Zhang Z."/>
            <person name="Ro D.K."/>
            <person name="Shang Y."/>
            <person name="Huang S."/>
            <person name="Yan J."/>
        </authorList>
    </citation>
    <scope>NUCLEOTIDE SEQUENCE [LARGE SCALE GENOMIC DNA]</scope>
    <source>
        <strain evidence="5">Ta-2019</strain>
    </source>
</reference>
<proteinExistence type="inferred from homology"/>
<protein>
    <submittedName>
        <fullName evidence="5">Uncharacterized protein</fullName>
    </submittedName>
</protein>
<organism evidence="5 6">
    <name type="scientific">Taxus chinensis</name>
    <name type="common">Chinese yew</name>
    <name type="synonym">Taxus wallichiana var. chinensis</name>
    <dbReference type="NCBI Taxonomy" id="29808"/>
    <lineage>
        <taxon>Eukaryota</taxon>
        <taxon>Viridiplantae</taxon>
        <taxon>Streptophyta</taxon>
        <taxon>Embryophyta</taxon>
        <taxon>Tracheophyta</taxon>
        <taxon>Spermatophyta</taxon>
        <taxon>Pinopsida</taxon>
        <taxon>Pinidae</taxon>
        <taxon>Conifers II</taxon>
        <taxon>Cupressales</taxon>
        <taxon>Taxaceae</taxon>
        <taxon>Taxus</taxon>
    </lineage>
</organism>
<dbReference type="InterPro" id="IPR050898">
    <property type="entry name" value="Plant_acyltransferase"/>
</dbReference>
<dbReference type="Gene3D" id="3.30.559.10">
    <property type="entry name" value="Chloramphenicol acetyltransferase-like domain"/>
    <property type="match status" value="1"/>
</dbReference>
<dbReference type="OMA" id="NDELRFM"/>
<dbReference type="AlphaFoldDB" id="A0AA38GSP0"/>
<accession>A0AA38GSP0</accession>
<keyword evidence="6" id="KW-1185">Reference proteome</keyword>
<name>A0AA38GSP0_TAXCH</name>
<feature type="non-terminal residue" evidence="5">
    <location>
        <position position="1"/>
    </location>
</feature>
<sequence length="146" mass="16354">MAAIDWDEEEETISKSIVLSSKEITLLKKEVGNGVDLTECGTFEILSTYLWRERTRALNIPDNEVVRLIFPVDFCSRLQPPLPQGYYGNANILAYTDTTSTDLINNALSFSTKLVHDAKAKVNEKFAATYALHILDSILSTKQPID</sequence>
<dbReference type="PANTHER" id="PTHR31147:SF66">
    <property type="entry name" value="OS05G0315700 PROTEIN"/>
    <property type="match status" value="1"/>
</dbReference>
<keyword evidence="3" id="KW-0808">Transferase</keyword>
<evidence type="ECO:0000256" key="1">
    <source>
        <dbReference type="ARBA" id="ARBA00005122"/>
    </source>
</evidence>
<comment type="similarity">
    <text evidence="2">Belongs to the plant acyltransferase family.</text>
</comment>
<dbReference type="InterPro" id="IPR023213">
    <property type="entry name" value="CAT-like_dom_sf"/>
</dbReference>
<keyword evidence="4" id="KW-0876">Taxol biosynthesis</keyword>
<dbReference type="PANTHER" id="PTHR31147">
    <property type="entry name" value="ACYL TRANSFERASE 4"/>
    <property type="match status" value="1"/>
</dbReference>